<name>A0A9X6Z5H5_BACTU</name>
<comment type="caution">
    <text evidence="4">The sequence shown here is derived from an EMBL/GenBank/DDBJ whole genome shotgun (WGS) entry which is preliminary data.</text>
</comment>
<feature type="transmembrane region" description="Helical" evidence="1">
    <location>
        <begin position="6"/>
        <end position="24"/>
    </location>
</feature>
<dbReference type="InterPro" id="IPR040836">
    <property type="entry name" value="SAVED"/>
</dbReference>
<gene>
    <name evidence="4" type="ORF">CN398_09255</name>
</gene>
<dbReference type="InterPro" id="IPR041167">
    <property type="entry name" value="Saf_2TM"/>
</dbReference>
<feature type="domain" description="SMODS-associated and fused to various effectors" evidence="2">
    <location>
        <begin position="166"/>
        <end position="352"/>
    </location>
</feature>
<accession>A0A9X6Z5H5</accession>
<organism evidence="4 5">
    <name type="scientific">Bacillus thuringiensis</name>
    <dbReference type="NCBI Taxonomy" id="1428"/>
    <lineage>
        <taxon>Bacteria</taxon>
        <taxon>Bacillati</taxon>
        <taxon>Bacillota</taxon>
        <taxon>Bacilli</taxon>
        <taxon>Bacillales</taxon>
        <taxon>Bacillaceae</taxon>
        <taxon>Bacillus</taxon>
        <taxon>Bacillus cereus group</taxon>
    </lineage>
</organism>
<keyword evidence="1" id="KW-1133">Transmembrane helix</keyword>
<evidence type="ECO:0000256" key="1">
    <source>
        <dbReference type="SAM" id="Phobius"/>
    </source>
</evidence>
<dbReference type="NCBIfam" id="NF033611">
    <property type="entry name" value="SAVED"/>
    <property type="match status" value="1"/>
</dbReference>
<dbReference type="Proteomes" id="UP000220397">
    <property type="component" value="Unassembled WGS sequence"/>
</dbReference>
<evidence type="ECO:0000313" key="4">
    <source>
        <dbReference type="EMBL" id="PFB07914.1"/>
    </source>
</evidence>
<proteinExistence type="predicted"/>
<feature type="transmembrane region" description="Helical" evidence="1">
    <location>
        <begin position="87"/>
        <end position="104"/>
    </location>
</feature>
<feature type="transmembrane region" description="Helical" evidence="1">
    <location>
        <begin position="36"/>
        <end position="56"/>
    </location>
</feature>
<dbReference type="Pfam" id="PF18145">
    <property type="entry name" value="SAVED"/>
    <property type="match status" value="1"/>
</dbReference>
<evidence type="ECO:0000259" key="2">
    <source>
        <dbReference type="Pfam" id="PF18145"/>
    </source>
</evidence>
<feature type="domain" description="SAVED-fused 2TM effector" evidence="3">
    <location>
        <begin position="27"/>
        <end position="152"/>
    </location>
</feature>
<sequence>MKILAIFIIILVIAIIGIGAFFVIKQFLSQNKEQSLSSLLITTGLSLVVGAFGSPWDKPIQTLSILKNSETAKESIAITKEMSEPNVLQLIVGALLFVAGIYFWRYIKNRIFILNINGYFDKRIERHNRDLGLGTFEFKEREIDFIQTYKKGINPTTTKDIANMLKEKITSFKDESKEFKRGYTGIAPIPFVALAGTHLKREKIDHYFEFDKKETEKFYELKEGNGYSALEVKTDLNHLNPNATEIVLSVSVTKEIKDAQLTQFHGIDVVKLEVDTPDDNKIRYTNQLIEYANIIMDTIEEIGATKVHLVCSSQSCLALEIGKRIENYRMAQVICYFFDMHTPKKYPWGIVLNGDEKGKYIQA</sequence>
<keyword evidence="1" id="KW-0472">Membrane</keyword>
<dbReference type="Pfam" id="PF18303">
    <property type="entry name" value="Saf_2TM"/>
    <property type="match status" value="1"/>
</dbReference>
<reference evidence="4 5" key="1">
    <citation type="submission" date="2017-09" db="EMBL/GenBank/DDBJ databases">
        <title>Large-scale bioinformatics analysis of Bacillus genomes uncovers conserved roles of natural products in bacterial physiology.</title>
        <authorList>
            <consortium name="Agbiome Team Llc"/>
            <person name="Bleich R.M."/>
            <person name="Kirk G.J."/>
            <person name="Santa Maria K.C."/>
            <person name="Allen S.E."/>
            <person name="Farag S."/>
            <person name="Shank E.A."/>
            <person name="Bowers A."/>
        </authorList>
    </citation>
    <scope>NUCLEOTIDE SEQUENCE [LARGE SCALE GENOMIC DNA]</scope>
    <source>
        <strain evidence="4 5">AFS015413</strain>
    </source>
</reference>
<dbReference type="RefSeq" id="WP_098368783.1">
    <property type="nucleotide sequence ID" value="NZ_JARSYC010000018.1"/>
</dbReference>
<dbReference type="AlphaFoldDB" id="A0A9X6Z5H5"/>
<protein>
    <submittedName>
        <fullName evidence="4">2-methylthioadenine synthetase</fullName>
    </submittedName>
</protein>
<keyword evidence="1" id="KW-0812">Transmembrane</keyword>
<evidence type="ECO:0000259" key="3">
    <source>
        <dbReference type="Pfam" id="PF18303"/>
    </source>
</evidence>
<dbReference type="EMBL" id="NTUS01000026">
    <property type="protein sequence ID" value="PFB07914.1"/>
    <property type="molecule type" value="Genomic_DNA"/>
</dbReference>
<evidence type="ECO:0000313" key="5">
    <source>
        <dbReference type="Proteomes" id="UP000220397"/>
    </source>
</evidence>